<evidence type="ECO:0000313" key="10">
    <source>
        <dbReference type="Proteomes" id="UP000020825"/>
    </source>
</evidence>
<dbReference type="InterPro" id="IPR000385">
    <property type="entry name" value="MoaA_NifB_PqqE_Fe-S-bd_CS"/>
</dbReference>
<dbReference type="PROSITE" id="PS01305">
    <property type="entry name" value="MOAA_NIFB_PQQE"/>
    <property type="match status" value="1"/>
</dbReference>
<dbReference type="PATRIC" id="fig|1299331.3.peg.2883"/>
<dbReference type="Proteomes" id="UP000020825">
    <property type="component" value="Unassembled WGS sequence"/>
</dbReference>
<dbReference type="GO" id="GO:0046872">
    <property type="term" value="F:metal ion binding"/>
    <property type="evidence" value="ECO:0007669"/>
    <property type="project" value="UniProtKB-KW"/>
</dbReference>
<evidence type="ECO:0000313" key="9">
    <source>
        <dbReference type="EMBL" id="EUA59806.1"/>
    </source>
</evidence>
<evidence type="ECO:0000256" key="3">
    <source>
        <dbReference type="ARBA" id="ARBA00022691"/>
    </source>
</evidence>
<name>X8CVG8_MYCIT</name>
<dbReference type="GO" id="GO:0016491">
    <property type="term" value="F:oxidoreductase activity"/>
    <property type="evidence" value="ECO:0007669"/>
    <property type="project" value="UniProtKB-KW"/>
</dbReference>
<keyword evidence="7" id="KW-0411">Iron-sulfur</keyword>
<sequence length="299" mass="32577">MKHRYGPDGIHLFDRRTGLNVLLDEVDVEEAQWARAPRQVSIALTNACDLDCPFCYAPKNAAVLDVARVCAWLDELDAADCFGVGFGGGEPTLYRRLAEVCRYAEEQTRLAVTMTTHGHRWTPKMIDALAGAVNFVRVSVDGVGETYEQLRRRSYADLVRRIAMIGKVFQIGLNCVVNTSTLPDLTAVAELAASVGAAELLLLPEQPARGRKGITSHALAALHRWIESYPGPVPLALGSGDAGHLAIAEPLPKEIELRAYAHIDASGMLRRTSYDPTGEAIDHRGVIAAIRRLERGASE</sequence>
<dbReference type="Pfam" id="PF04055">
    <property type="entry name" value="Radical_SAM"/>
    <property type="match status" value="1"/>
</dbReference>
<evidence type="ECO:0000256" key="6">
    <source>
        <dbReference type="ARBA" id="ARBA00023004"/>
    </source>
</evidence>
<dbReference type="InterPro" id="IPR007197">
    <property type="entry name" value="rSAM"/>
</dbReference>
<dbReference type="SFLD" id="SFLDS00029">
    <property type="entry name" value="Radical_SAM"/>
    <property type="match status" value="1"/>
</dbReference>
<dbReference type="PANTHER" id="PTHR11228:SF7">
    <property type="entry name" value="PQQA PEPTIDE CYCLASE"/>
    <property type="match status" value="1"/>
</dbReference>
<dbReference type="InterPro" id="IPR013785">
    <property type="entry name" value="Aldolase_TIM"/>
</dbReference>
<dbReference type="PROSITE" id="PS51918">
    <property type="entry name" value="RADICAL_SAM"/>
    <property type="match status" value="1"/>
</dbReference>
<evidence type="ECO:0000256" key="1">
    <source>
        <dbReference type="ARBA" id="ARBA00001966"/>
    </source>
</evidence>
<dbReference type="SFLD" id="SFLDG01067">
    <property type="entry name" value="SPASM/twitch_domain_containing"/>
    <property type="match status" value="1"/>
</dbReference>
<feature type="domain" description="Radical SAM core" evidence="8">
    <location>
        <begin position="34"/>
        <end position="232"/>
    </location>
</feature>
<reference evidence="9 10" key="1">
    <citation type="submission" date="2013-12" db="EMBL/GenBank/DDBJ databases">
        <authorList>
            <person name="Zelazny A."/>
            <person name="Olivier K."/>
            <person name="Holland S."/>
            <person name="Lenaerts A."/>
            <person name="Ordway D."/>
            <person name="DeGroote M.A."/>
            <person name="Parker T."/>
            <person name="Sizemore C."/>
            <person name="Tallon L.J."/>
            <person name="Sadzewicz L.K."/>
            <person name="Sengamalay N."/>
            <person name="Fraser C.M."/>
            <person name="Hine E."/>
            <person name="Shefchek K.A."/>
            <person name="Das S.P."/>
            <person name="Tettelin H."/>
        </authorList>
    </citation>
    <scope>NUCLEOTIDE SEQUENCE [LARGE SCALE GENOMIC DNA]</scope>
    <source>
        <strain evidence="9 10">1956</strain>
    </source>
</reference>
<keyword evidence="6" id="KW-0408">Iron</keyword>
<dbReference type="EMBL" id="JAOG01000001">
    <property type="protein sequence ID" value="EUA59806.1"/>
    <property type="molecule type" value="Genomic_DNA"/>
</dbReference>
<organism evidence="9 10">
    <name type="scientific">Mycobacterium intracellulare 1956</name>
    <dbReference type="NCBI Taxonomy" id="1299331"/>
    <lineage>
        <taxon>Bacteria</taxon>
        <taxon>Bacillati</taxon>
        <taxon>Actinomycetota</taxon>
        <taxon>Actinomycetes</taxon>
        <taxon>Mycobacteriales</taxon>
        <taxon>Mycobacteriaceae</taxon>
        <taxon>Mycobacterium</taxon>
        <taxon>Mycobacterium avium complex (MAC)</taxon>
    </lineage>
</organism>
<evidence type="ECO:0000256" key="5">
    <source>
        <dbReference type="ARBA" id="ARBA00023002"/>
    </source>
</evidence>
<keyword evidence="2" id="KW-0004">4Fe-4S</keyword>
<dbReference type="SUPFAM" id="SSF102114">
    <property type="entry name" value="Radical SAM enzymes"/>
    <property type="match status" value="1"/>
</dbReference>
<dbReference type="PANTHER" id="PTHR11228">
    <property type="entry name" value="RADICAL SAM DOMAIN PROTEIN"/>
    <property type="match status" value="1"/>
</dbReference>
<keyword evidence="3" id="KW-0949">S-adenosyl-L-methionine</keyword>
<dbReference type="CDD" id="cd01335">
    <property type="entry name" value="Radical_SAM"/>
    <property type="match status" value="1"/>
</dbReference>
<comment type="cofactor">
    <cofactor evidence="1">
        <name>[4Fe-4S] cluster</name>
        <dbReference type="ChEBI" id="CHEBI:49883"/>
    </cofactor>
</comment>
<evidence type="ECO:0000259" key="8">
    <source>
        <dbReference type="PROSITE" id="PS51918"/>
    </source>
</evidence>
<evidence type="ECO:0000256" key="2">
    <source>
        <dbReference type="ARBA" id="ARBA00022485"/>
    </source>
</evidence>
<protein>
    <submittedName>
        <fullName evidence="9">Radical SAM superfamily protein</fullName>
    </submittedName>
</protein>
<evidence type="ECO:0000256" key="4">
    <source>
        <dbReference type="ARBA" id="ARBA00022723"/>
    </source>
</evidence>
<dbReference type="GO" id="GO:0051539">
    <property type="term" value="F:4 iron, 4 sulfur cluster binding"/>
    <property type="evidence" value="ECO:0007669"/>
    <property type="project" value="UniProtKB-KW"/>
</dbReference>
<gene>
    <name evidence="9" type="ORF">I550_2954</name>
</gene>
<accession>X8CVG8</accession>
<dbReference type="InterPro" id="IPR050377">
    <property type="entry name" value="Radical_SAM_PqqE_MftC-like"/>
</dbReference>
<dbReference type="Gene3D" id="3.20.20.70">
    <property type="entry name" value="Aldolase class I"/>
    <property type="match status" value="1"/>
</dbReference>
<proteinExistence type="predicted"/>
<dbReference type="InterPro" id="IPR058240">
    <property type="entry name" value="rSAM_sf"/>
</dbReference>
<keyword evidence="4" id="KW-0479">Metal-binding</keyword>
<comment type="caution">
    <text evidence="9">The sequence shown here is derived from an EMBL/GenBank/DDBJ whole genome shotgun (WGS) entry which is preliminary data.</text>
</comment>
<dbReference type="AlphaFoldDB" id="X8CVG8"/>
<evidence type="ECO:0000256" key="7">
    <source>
        <dbReference type="ARBA" id="ARBA00023014"/>
    </source>
</evidence>
<keyword evidence="5" id="KW-0560">Oxidoreductase</keyword>